<reference evidence="2" key="1">
    <citation type="submission" date="2016-10" db="EMBL/GenBank/DDBJ databases">
        <authorList>
            <person name="Varghese N."/>
            <person name="Submissions S."/>
        </authorList>
    </citation>
    <scope>NUCLEOTIDE SEQUENCE [LARGE SCALE GENOMIC DNA]</scope>
    <source>
        <strain evidence="2">DSM 24536</strain>
    </source>
</reference>
<accession>A0A1G9XJG4</accession>
<dbReference type="STRING" id="990371.SAMN05421813_1316"/>
<dbReference type="AlphaFoldDB" id="A0A1G9XJG4"/>
<name>A0A1G9XJG4_9SPHI</name>
<dbReference type="Proteomes" id="UP000199226">
    <property type="component" value="Unassembled WGS sequence"/>
</dbReference>
<evidence type="ECO:0000313" key="1">
    <source>
        <dbReference type="EMBL" id="SDM96888.1"/>
    </source>
</evidence>
<keyword evidence="2" id="KW-1185">Reference proteome</keyword>
<proteinExistence type="predicted"/>
<protein>
    <submittedName>
        <fullName evidence="1">Uncharacterized protein</fullName>
    </submittedName>
</protein>
<organism evidence="1 2">
    <name type="scientific">Daejeonella rubra</name>
    <dbReference type="NCBI Taxonomy" id="990371"/>
    <lineage>
        <taxon>Bacteria</taxon>
        <taxon>Pseudomonadati</taxon>
        <taxon>Bacteroidota</taxon>
        <taxon>Sphingobacteriia</taxon>
        <taxon>Sphingobacteriales</taxon>
        <taxon>Sphingobacteriaceae</taxon>
        <taxon>Daejeonella</taxon>
    </lineage>
</organism>
<evidence type="ECO:0000313" key="2">
    <source>
        <dbReference type="Proteomes" id="UP000199226"/>
    </source>
</evidence>
<gene>
    <name evidence="1" type="ORF">SAMN05421813_1316</name>
</gene>
<dbReference type="EMBL" id="FNHH01000031">
    <property type="protein sequence ID" value="SDM96888.1"/>
    <property type="molecule type" value="Genomic_DNA"/>
</dbReference>
<sequence length="119" mass="14085">MIGLFKPGSTFYAGDYKCVDCGHRTIIFIDTKYDVFNLMESYQTCSHCEEEKDTLSDGDLIMRYDWPDADDDPWQLQCAYMLEEDRYCTDCRDEVPIRDDWRKMVVACSQCDGYMRFTE</sequence>